<name>A0A166XC09_METRR</name>
<dbReference type="EMBL" id="AZHC01000040">
    <property type="protein sequence ID" value="OAA35647.1"/>
    <property type="molecule type" value="Genomic_DNA"/>
</dbReference>
<reference evidence="1 3" key="1">
    <citation type="journal article" date="2016" name="Genome Biol. Evol.">
        <title>Divergent and convergent evolution of fungal pathogenicity.</title>
        <authorList>
            <person name="Shang Y."/>
            <person name="Xiao G."/>
            <person name="Zheng P."/>
            <person name="Cen K."/>
            <person name="Zhan S."/>
            <person name="Wang C."/>
        </authorList>
    </citation>
    <scope>NUCLEOTIDE SEQUENCE [LARGE SCALE GENOMIC DNA]</scope>
    <source>
        <strain evidence="1 3">RCEF 4871</strain>
    </source>
</reference>
<keyword evidence="3" id="KW-1185">Reference proteome</keyword>
<accession>A0A5C6GP56</accession>
<organism evidence="1 3">
    <name type="scientific">Metarhizium rileyi (strain RCEF 4871)</name>
    <name type="common">Nomuraea rileyi</name>
    <dbReference type="NCBI Taxonomy" id="1649241"/>
    <lineage>
        <taxon>Eukaryota</taxon>
        <taxon>Fungi</taxon>
        <taxon>Dikarya</taxon>
        <taxon>Ascomycota</taxon>
        <taxon>Pezizomycotina</taxon>
        <taxon>Sordariomycetes</taxon>
        <taxon>Hypocreomycetidae</taxon>
        <taxon>Hypocreales</taxon>
        <taxon>Clavicipitaceae</taxon>
        <taxon>Metarhizium</taxon>
    </lineage>
</organism>
<evidence type="ECO:0000313" key="3">
    <source>
        <dbReference type="Proteomes" id="UP000243498"/>
    </source>
</evidence>
<dbReference type="AlphaFoldDB" id="A0A166XC09"/>
<dbReference type="EMBL" id="SBHS01000001">
    <property type="protein sequence ID" value="TWU78780.1"/>
    <property type="molecule type" value="Genomic_DNA"/>
</dbReference>
<proteinExistence type="predicted"/>
<protein>
    <submittedName>
        <fullName evidence="1">Uncharacterized protein</fullName>
    </submittedName>
</protein>
<evidence type="ECO:0000313" key="4">
    <source>
        <dbReference type="Proteomes" id="UP000317257"/>
    </source>
</evidence>
<gene>
    <name evidence="2" type="ORF">ED733_006935</name>
    <name evidence="1" type="ORF">NOR_07838</name>
</gene>
<comment type="caution">
    <text evidence="1">The sequence shown here is derived from an EMBL/GenBank/DDBJ whole genome shotgun (WGS) entry which is preliminary data.</text>
</comment>
<evidence type="ECO:0000313" key="1">
    <source>
        <dbReference type="EMBL" id="OAA35647.1"/>
    </source>
</evidence>
<sequence length="104" mass="11331">MLAQNDSNVNRTPATIPRHIQKDKVIYALYGESVPNSSAFLGLHSQQEACTPGARQSTNYRRCLRDKSAIPARTPSARRHAHLKYSYGGFSFGGLSLAIGPSKA</sequence>
<reference evidence="2" key="3">
    <citation type="journal article" date="2019" name="Microbiol. Resour. Announc.">
        <title>Genome Sequence of Metarhizium rileyi, a Microbial Control Agent for Lepidoptera.</title>
        <authorList>
            <person name="Binneck E."/>
            <person name="Lastra C.C.L."/>
            <person name="Sosa-Gomez D.R."/>
        </authorList>
    </citation>
    <scope>NUCLEOTIDE SEQUENCE</scope>
    <source>
        <strain evidence="2">Cep018-CH2</strain>
    </source>
</reference>
<accession>A0A166XC09</accession>
<reference evidence="4" key="2">
    <citation type="submission" date="2018-12" db="EMBL/GenBank/DDBJ databases">
        <title>The complete genome of Metarhizium rileyi, a key fungal pathogen of Lepidoptera.</title>
        <authorList>
            <person name="Binneck E."/>
            <person name="Lastra C.C.L."/>
            <person name="Sosa-Gomez D.R."/>
        </authorList>
    </citation>
    <scope>NUCLEOTIDE SEQUENCE [LARGE SCALE GENOMIC DNA]</scope>
    <source>
        <strain evidence="4">Cep018-CH2</strain>
    </source>
</reference>
<dbReference type="Proteomes" id="UP000317257">
    <property type="component" value="Unassembled WGS sequence"/>
</dbReference>
<dbReference type="Proteomes" id="UP000243498">
    <property type="component" value="Unassembled WGS sequence"/>
</dbReference>
<evidence type="ECO:0000313" key="2">
    <source>
        <dbReference type="EMBL" id="TWU78780.1"/>
    </source>
</evidence>